<organism evidence="1 2">
    <name type="scientific">Zasmidium cellare ATCC 36951</name>
    <dbReference type="NCBI Taxonomy" id="1080233"/>
    <lineage>
        <taxon>Eukaryota</taxon>
        <taxon>Fungi</taxon>
        <taxon>Dikarya</taxon>
        <taxon>Ascomycota</taxon>
        <taxon>Pezizomycotina</taxon>
        <taxon>Dothideomycetes</taxon>
        <taxon>Dothideomycetidae</taxon>
        <taxon>Mycosphaerellales</taxon>
        <taxon>Mycosphaerellaceae</taxon>
        <taxon>Zasmidium</taxon>
    </lineage>
</organism>
<gene>
    <name evidence="1" type="ORF">M409DRAFT_22396</name>
</gene>
<name>A0A6A6CLT1_ZASCE</name>
<evidence type="ECO:0000313" key="1">
    <source>
        <dbReference type="EMBL" id="KAF2167593.1"/>
    </source>
</evidence>
<dbReference type="OrthoDB" id="4732505at2759"/>
<protein>
    <submittedName>
        <fullName evidence="1">Uncharacterized protein</fullName>
    </submittedName>
</protein>
<sequence length="221" mass="24802">MTSTNLDPEVMLGWAGTRAQGSGIWVIEKPTCAQLQIFRNANFPYQEQAYFADPTLMQRAGARFYDRITECLPAQNFVRSTVAPDGIPPLMFGFDQSNLPGGYILRNPTESQIQVFRDAQYDFRTYALCADARLMRQAGAERCADMNDVPEFVAIILRGSVGTRLSNNVLPDLIHLGGMSFSINHDVPQDVTDELYRLAQERGHNIPAGDIPQHLMRYRVS</sequence>
<dbReference type="AlphaFoldDB" id="A0A6A6CLT1"/>
<dbReference type="GeneID" id="54559589"/>
<keyword evidence="2" id="KW-1185">Reference proteome</keyword>
<reference evidence="1" key="1">
    <citation type="journal article" date="2020" name="Stud. Mycol.">
        <title>101 Dothideomycetes genomes: a test case for predicting lifestyles and emergence of pathogens.</title>
        <authorList>
            <person name="Haridas S."/>
            <person name="Albert R."/>
            <person name="Binder M."/>
            <person name="Bloem J."/>
            <person name="Labutti K."/>
            <person name="Salamov A."/>
            <person name="Andreopoulos B."/>
            <person name="Baker S."/>
            <person name="Barry K."/>
            <person name="Bills G."/>
            <person name="Bluhm B."/>
            <person name="Cannon C."/>
            <person name="Castanera R."/>
            <person name="Culley D."/>
            <person name="Daum C."/>
            <person name="Ezra D."/>
            <person name="Gonzalez J."/>
            <person name="Henrissat B."/>
            <person name="Kuo A."/>
            <person name="Liang C."/>
            <person name="Lipzen A."/>
            <person name="Lutzoni F."/>
            <person name="Magnuson J."/>
            <person name="Mondo S."/>
            <person name="Nolan M."/>
            <person name="Ohm R."/>
            <person name="Pangilinan J."/>
            <person name="Park H.-J."/>
            <person name="Ramirez L."/>
            <person name="Alfaro M."/>
            <person name="Sun H."/>
            <person name="Tritt A."/>
            <person name="Yoshinaga Y."/>
            <person name="Zwiers L.-H."/>
            <person name="Turgeon B."/>
            <person name="Goodwin S."/>
            <person name="Spatafora J."/>
            <person name="Crous P."/>
            <person name="Grigoriev I."/>
        </authorList>
    </citation>
    <scope>NUCLEOTIDE SEQUENCE</scope>
    <source>
        <strain evidence="1">ATCC 36951</strain>
    </source>
</reference>
<accession>A0A6A6CLT1</accession>
<dbReference type="Proteomes" id="UP000799537">
    <property type="component" value="Unassembled WGS sequence"/>
</dbReference>
<proteinExistence type="predicted"/>
<dbReference type="RefSeq" id="XP_033668482.1">
    <property type="nucleotide sequence ID" value="XM_033806317.1"/>
</dbReference>
<dbReference type="EMBL" id="ML993593">
    <property type="protein sequence ID" value="KAF2167593.1"/>
    <property type="molecule type" value="Genomic_DNA"/>
</dbReference>
<evidence type="ECO:0000313" key="2">
    <source>
        <dbReference type="Proteomes" id="UP000799537"/>
    </source>
</evidence>